<dbReference type="InterPro" id="IPR035892">
    <property type="entry name" value="C2_domain_sf"/>
</dbReference>
<evidence type="ECO:0000256" key="3">
    <source>
        <dbReference type="ARBA" id="ARBA00023054"/>
    </source>
</evidence>
<dbReference type="GO" id="GO:1905515">
    <property type="term" value="P:non-motile cilium assembly"/>
    <property type="evidence" value="ECO:0007669"/>
    <property type="project" value="TreeGrafter"/>
</dbReference>
<dbReference type="AlphaFoldDB" id="Q4RY46"/>
<feature type="compositionally biased region" description="Basic and acidic residues" evidence="7">
    <location>
        <begin position="353"/>
        <end position="377"/>
    </location>
</feature>
<keyword evidence="5" id="KW-0966">Cell projection</keyword>
<feature type="coiled-coil region" evidence="6">
    <location>
        <begin position="135"/>
        <end position="229"/>
    </location>
</feature>
<dbReference type="PANTHER" id="PTHR14240:SF1">
    <property type="entry name" value="PROTEIN FANTOM-RELATED"/>
    <property type="match status" value="1"/>
</dbReference>
<accession>Q4RY46</accession>
<dbReference type="OrthoDB" id="2133912at2759"/>
<feature type="region of interest" description="Disordered" evidence="7">
    <location>
        <begin position="353"/>
        <end position="403"/>
    </location>
</feature>
<proteinExistence type="inferred from homology"/>
<dbReference type="GO" id="GO:0005856">
    <property type="term" value="C:cytoskeleton"/>
    <property type="evidence" value="ECO:0007669"/>
    <property type="project" value="UniProtKB-ARBA"/>
</dbReference>
<evidence type="ECO:0000256" key="6">
    <source>
        <dbReference type="SAM" id="Coils"/>
    </source>
</evidence>
<feature type="domain" description="RPGR-interacting protein 1 first C2" evidence="8">
    <location>
        <begin position="516"/>
        <end position="657"/>
    </location>
</feature>
<sequence>LSLVPREELENNFMRLQEENLHLKKHANKKDDEMKKLGTKLKKMANDQDRLARLVMGRGQVGLADQRLDVMVGDLQQRLQVLERQNEELKQGQYVARKQRCLRNGGNSVYSGQQKLQNNVPSCFLNPPKKARAEISSLKNNNMLQQNRIKEMEGALERLQDQLRTKEVEHQKKLLKIQQQEASKIWSNVENNVTLTKLQKQITEKSNTMVELQERFLQMQRSHRALKANYHTAVGQMNDLMACLNKEKEKSFRLEKRLQGPAVDDDRVQGLHLQLAQVKEERDVLRERISKLHKHTYDVCQAQKSQLQEQQSQISQLQAALKAERVDKNLILGKFEFLQETNQELAAEMRKLKNDSREKQRQLAELQHDARERRQNEKLLLVKKQTNRREKESQTGGVAEVEDSAKAMQELQDAHSRTMQELQDAHSRTMQELQKSEKLLSAEREICQDFKLKLEAMTRKIQQDQARAEQKHQTQLLGAGAGKISRLEAQFRRSDTATHAGRAEFTGEGGSREERVHLECGESLIELQIVGARLSPSALELLGESEPATFCTYTFFRFDTHGTLVVRGQHPKYSFTSRYVVGMEEAFLDYVSSCAVLVELHQRLVGREWRTMATAHLPLRPLLEREGTAEGSVPLVAVTNEALAFGALDYCVRLKLPGEEL</sequence>
<comment type="subcellular location">
    <subcellularLocation>
        <location evidence="1">Cell projection</location>
        <location evidence="1">Cilium</location>
    </subcellularLocation>
</comment>
<evidence type="ECO:0000256" key="2">
    <source>
        <dbReference type="ARBA" id="ARBA00006042"/>
    </source>
</evidence>
<dbReference type="Pfam" id="PF11618">
    <property type="entry name" value="C2-C2_1"/>
    <property type="match status" value="1"/>
</dbReference>
<dbReference type="InterPro" id="IPR021656">
    <property type="entry name" value="C2-C2_1"/>
</dbReference>
<evidence type="ECO:0000256" key="7">
    <source>
        <dbReference type="SAM" id="MobiDB-lite"/>
    </source>
</evidence>
<keyword evidence="4" id="KW-0969">Cilium</keyword>
<dbReference type="PANTHER" id="PTHR14240">
    <property type="entry name" value="RETINITIS PIGMENTOSA GTPASE REGULATOR-INTERACTING PROTEIN"/>
    <property type="match status" value="1"/>
</dbReference>
<reference evidence="9" key="1">
    <citation type="journal article" date="2004" name="Nature">
        <title>Genome duplication in the teleost fish Tetraodon nigroviridis reveals the early vertebrate proto-karyotype.</title>
        <authorList>
            <person name="Jaillon O."/>
            <person name="Aury J.-M."/>
            <person name="Brunet F."/>
            <person name="Petit J.-L."/>
            <person name="Stange-Thomann N."/>
            <person name="Mauceli E."/>
            <person name="Bouneau L."/>
            <person name="Fischer C."/>
            <person name="Ozouf-Costaz C."/>
            <person name="Bernot A."/>
            <person name="Nicaud S."/>
            <person name="Jaffe D."/>
            <person name="Fisher S."/>
            <person name="Lutfalla G."/>
            <person name="Dossat C."/>
            <person name="Segurens B."/>
            <person name="Dasilva C."/>
            <person name="Salanoubat M."/>
            <person name="Levy M."/>
            <person name="Boudet N."/>
            <person name="Castellano S."/>
            <person name="Anthouard V."/>
            <person name="Jubin C."/>
            <person name="Castelli V."/>
            <person name="Katinka M."/>
            <person name="Vacherie B."/>
            <person name="Biemont C."/>
            <person name="Skalli Z."/>
            <person name="Cattolico L."/>
            <person name="Poulain J."/>
            <person name="De Berardinis V."/>
            <person name="Cruaud C."/>
            <person name="Duprat S."/>
            <person name="Brottier P."/>
            <person name="Coutanceau J.-P."/>
            <person name="Gouzy J."/>
            <person name="Parra G."/>
            <person name="Lardier G."/>
            <person name="Chapple C."/>
            <person name="McKernan K.J."/>
            <person name="McEwan P."/>
            <person name="Bosak S."/>
            <person name="Kellis M."/>
            <person name="Volff J.-N."/>
            <person name="Guigo R."/>
            <person name="Zody M.C."/>
            <person name="Mesirov J."/>
            <person name="Lindblad-Toh K."/>
            <person name="Birren B."/>
            <person name="Nusbaum C."/>
            <person name="Kahn D."/>
            <person name="Robinson-Rechavi M."/>
            <person name="Laudet V."/>
            <person name="Schachter V."/>
            <person name="Quetier F."/>
            <person name="Saurin W."/>
            <person name="Scarpelli C."/>
            <person name="Wincker P."/>
            <person name="Lander E.S."/>
            <person name="Weissenbach J."/>
            <person name="Roest Crollius H."/>
        </authorList>
    </citation>
    <scope>NUCLEOTIDE SEQUENCE [LARGE SCALE GENOMIC DNA]</scope>
</reference>
<keyword evidence="3 6" id="KW-0175">Coiled coil</keyword>
<reference evidence="9" key="2">
    <citation type="submission" date="2004-02" db="EMBL/GenBank/DDBJ databases">
        <authorList>
            <consortium name="Genoscope"/>
            <consortium name="Whitehead Institute Centre for Genome Research"/>
        </authorList>
    </citation>
    <scope>NUCLEOTIDE SEQUENCE</scope>
</reference>
<comment type="similarity">
    <text evidence="2">Belongs to the RPGRIP1 family.</text>
</comment>
<organism evidence="9">
    <name type="scientific">Tetraodon nigroviridis</name>
    <name type="common">Spotted green pufferfish</name>
    <name type="synonym">Chelonodon nigroviridis</name>
    <dbReference type="NCBI Taxonomy" id="99883"/>
    <lineage>
        <taxon>Eukaryota</taxon>
        <taxon>Metazoa</taxon>
        <taxon>Chordata</taxon>
        <taxon>Craniata</taxon>
        <taxon>Vertebrata</taxon>
        <taxon>Euteleostomi</taxon>
        <taxon>Actinopterygii</taxon>
        <taxon>Neopterygii</taxon>
        <taxon>Teleostei</taxon>
        <taxon>Neoteleostei</taxon>
        <taxon>Acanthomorphata</taxon>
        <taxon>Eupercaria</taxon>
        <taxon>Tetraodontiformes</taxon>
        <taxon>Tetradontoidea</taxon>
        <taxon>Tetraodontidae</taxon>
        <taxon>Tetraodon</taxon>
    </lineage>
</organism>
<comment type="caution">
    <text evidence="9">The sequence shown here is derived from an EMBL/GenBank/DDBJ whole genome shotgun (WGS) entry which is preliminary data.</text>
</comment>
<protein>
    <submittedName>
        <fullName evidence="9">(spotted green pufferfish) hypothetical protein</fullName>
    </submittedName>
</protein>
<evidence type="ECO:0000259" key="8">
    <source>
        <dbReference type="Pfam" id="PF11618"/>
    </source>
</evidence>
<dbReference type="GO" id="GO:0035869">
    <property type="term" value="C:ciliary transition zone"/>
    <property type="evidence" value="ECO:0007669"/>
    <property type="project" value="TreeGrafter"/>
</dbReference>
<feature type="non-terminal residue" evidence="9">
    <location>
        <position position="661"/>
    </location>
</feature>
<evidence type="ECO:0000256" key="1">
    <source>
        <dbReference type="ARBA" id="ARBA00004138"/>
    </source>
</evidence>
<name>Q4RY46_TETNG</name>
<dbReference type="Gene3D" id="2.60.40.150">
    <property type="entry name" value="C2 domain"/>
    <property type="match status" value="1"/>
</dbReference>
<evidence type="ECO:0000256" key="4">
    <source>
        <dbReference type="ARBA" id="ARBA00023069"/>
    </source>
</evidence>
<feature type="coiled-coil region" evidence="6">
    <location>
        <begin position="408"/>
        <end position="467"/>
    </location>
</feature>
<dbReference type="KEGG" id="tng:GSTEN00027154G001"/>
<gene>
    <name evidence="9" type="ORF">GSTENG00027154001</name>
</gene>
<dbReference type="InterPro" id="IPR031139">
    <property type="entry name" value="RPGRIP1_fam"/>
</dbReference>
<dbReference type="SUPFAM" id="SSF49562">
    <property type="entry name" value="C2 domain (Calcium/lipid-binding domain, CaLB)"/>
    <property type="match status" value="1"/>
</dbReference>
<dbReference type="EMBL" id="CAAE01014978">
    <property type="protein sequence ID" value="CAG06686.1"/>
    <property type="molecule type" value="Genomic_DNA"/>
</dbReference>
<evidence type="ECO:0000313" key="9">
    <source>
        <dbReference type="EMBL" id="CAG06686.1"/>
    </source>
</evidence>
<evidence type="ECO:0000256" key="5">
    <source>
        <dbReference type="ARBA" id="ARBA00023273"/>
    </source>
</evidence>
<feature type="non-terminal residue" evidence="9">
    <location>
        <position position="1"/>
    </location>
</feature>
<feature type="region of interest" description="Disordered" evidence="7">
    <location>
        <begin position="493"/>
        <end position="512"/>
    </location>
</feature>